<reference evidence="2" key="1">
    <citation type="submission" date="2015-04" db="EMBL/GenBank/DDBJ databases">
        <title>The genome sequence of the plant pathogenic Rhizarian Plasmodiophora brassicae reveals insights in its biotrophic life cycle and the origin of chitin synthesis.</title>
        <authorList>
            <person name="Schwelm A."/>
            <person name="Fogelqvist J."/>
            <person name="Knaust A."/>
            <person name="Julke S."/>
            <person name="Lilja T."/>
            <person name="Dhandapani V."/>
            <person name="Bonilla-Rosso G."/>
            <person name="Karlsson M."/>
            <person name="Shevchenko A."/>
            <person name="Choi S.R."/>
            <person name="Kim H.G."/>
            <person name="Park J.Y."/>
            <person name="Lim Y.P."/>
            <person name="Ludwig-Muller J."/>
            <person name="Dixelius C."/>
        </authorList>
    </citation>
    <scope>NUCLEOTIDE SEQUENCE</scope>
    <source>
        <tissue evidence="2">Potato root galls</tissue>
    </source>
</reference>
<feature type="region of interest" description="Disordered" evidence="1">
    <location>
        <begin position="108"/>
        <end position="127"/>
    </location>
</feature>
<organism evidence="2">
    <name type="scientific">Spongospora subterranea</name>
    <dbReference type="NCBI Taxonomy" id="70186"/>
    <lineage>
        <taxon>Eukaryota</taxon>
        <taxon>Sar</taxon>
        <taxon>Rhizaria</taxon>
        <taxon>Endomyxa</taxon>
        <taxon>Phytomyxea</taxon>
        <taxon>Plasmodiophorida</taxon>
        <taxon>Plasmodiophoridae</taxon>
        <taxon>Spongospora</taxon>
    </lineage>
</organism>
<evidence type="ECO:0000313" key="2">
    <source>
        <dbReference type="EMBL" id="CRZ04197.1"/>
    </source>
</evidence>
<protein>
    <submittedName>
        <fullName evidence="2">Uncharacterized protein</fullName>
    </submittedName>
</protein>
<sequence length="127" mass="14034">MGIGFFSHIIQGVDRGDRHGRLGDIETGLGLGQDIVSHQYGHEIAALQELHHQIQVLIVLIAIRSAHRTVCFVNESTDLERVYQLNNPRIIGQHHQIPFGSNMLNLKPRSTSFGHGGTTDQHKPGSS</sequence>
<dbReference type="AlphaFoldDB" id="A0A0H5QRF1"/>
<accession>A0A0H5QRF1</accession>
<proteinExistence type="predicted"/>
<name>A0A0H5QRF1_9EUKA</name>
<evidence type="ECO:0000256" key="1">
    <source>
        <dbReference type="SAM" id="MobiDB-lite"/>
    </source>
</evidence>
<dbReference type="EMBL" id="HACM01003755">
    <property type="protein sequence ID" value="CRZ04197.1"/>
    <property type="molecule type" value="Transcribed_RNA"/>
</dbReference>